<sequence length="146" mass="15727">MAISVRNEGAKVNSNINVTPMVDVMLVLLIIFMVITPMLQNKVNVDLAKSDNPVAMPDADKEDAIVVAVTRDGSLYLGQNKISAAELGTKVRDMLSDKPGKEIFVRADARARYLDVENAIDDVRTAGVDSVGLLTEKRQVPGSSGE</sequence>
<name>E6PYN4_9ZZZZ</name>
<dbReference type="InterPro" id="IPR003400">
    <property type="entry name" value="ExbD"/>
</dbReference>
<dbReference type="Pfam" id="PF02472">
    <property type="entry name" value="ExbD"/>
    <property type="match status" value="1"/>
</dbReference>
<reference evidence="7" key="1">
    <citation type="submission" date="2009-10" db="EMBL/GenBank/DDBJ databases">
        <title>Diversity of trophic interactions inside an arsenic-rich microbial ecosystem.</title>
        <authorList>
            <person name="Bertin P.N."/>
            <person name="Heinrich-Salmeron A."/>
            <person name="Pelletier E."/>
            <person name="Goulhen-Chollet F."/>
            <person name="Arsene-Ploetze F."/>
            <person name="Gallien S."/>
            <person name="Calteau A."/>
            <person name="Vallenet D."/>
            <person name="Casiot C."/>
            <person name="Chane-Woon-Ming B."/>
            <person name="Giloteaux L."/>
            <person name="Barakat M."/>
            <person name="Bonnefoy V."/>
            <person name="Bruneel O."/>
            <person name="Chandler M."/>
            <person name="Cleiss J."/>
            <person name="Duran R."/>
            <person name="Elbaz-Poulichet F."/>
            <person name="Fonknechten N."/>
            <person name="Lauga B."/>
            <person name="Mornico D."/>
            <person name="Ortet P."/>
            <person name="Schaeffer C."/>
            <person name="Siguier P."/>
            <person name="Alexander Thil Smith A."/>
            <person name="Van Dorsselaer A."/>
            <person name="Weissenbach J."/>
            <person name="Medigue C."/>
            <person name="Le Paslier D."/>
        </authorList>
    </citation>
    <scope>NUCLEOTIDE SEQUENCE</scope>
</reference>
<evidence type="ECO:0000256" key="3">
    <source>
        <dbReference type="ARBA" id="ARBA00022692"/>
    </source>
</evidence>
<evidence type="ECO:0000256" key="1">
    <source>
        <dbReference type="ARBA" id="ARBA00004162"/>
    </source>
</evidence>
<comment type="subcellular location">
    <subcellularLocation>
        <location evidence="1">Cell membrane</location>
        <topology evidence="1">Single-pass membrane protein</topology>
    </subcellularLocation>
</comment>
<feature type="transmembrane region" description="Helical" evidence="6">
    <location>
        <begin position="20"/>
        <end position="39"/>
    </location>
</feature>
<organism evidence="7">
    <name type="scientific">mine drainage metagenome</name>
    <dbReference type="NCBI Taxonomy" id="410659"/>
    <lineage>
        <taxon>unclassified sequences</taxon>
        <taxon>metagenomes</taxon>
        <taxon>ecological metagenomes</taxon>
    </lineage>
</organism>
<dbReference type="Gene3D" id="3.30.420.270">
    <property type="match status" value="1"/>
</dbReference>
<dbReference type="AlphaFoldDB" id="E6PYN4"/>
<protein>
    <submittedName>
        <fullName evidence="7">Biopolymer transport protein ExbD/TolR</fullName>
    </submittedName>
</protein>
<accession>E6PYN4</accession>
<evidence type="ECO:0000256" key="5">
    <source>
        <dbReference type="ARBA" id="ARBA00023136"/>
    </source>
</evidence>
<dbReference type="GO" id="GO:0005886">
    <property type="term" value="C:plasma membrane"/>
    <property type="evidence" value="ECO:0007669"/>
    <property type="project" value="UniProtKB-SubCell"/>
</dbReference>
<dbReference type="GO" id="GO:0022857">
    <property type="term" value="F:transmembrane transporter activity"/>
    <property type="evidence" value="ECO:0007669"/>
    <property type="project" value="InterPro"/>
</dbReference>
<evidence type="ECO:0000313" key="7">
    <source>
        <dbReference type="EMBL" id="CBI00043.1"/>
    </source>
</evidence>
<evidence type="ECO:0000256" key="4">
    <source>
        <dbReference type="ARBA" id="ARBA00022989"/>
    </source>
</evidence>
<keyword evidence="4 6" id="KW-1133">Transmembrane helix</keyword>
<evidence type="ECO:0000256" key="6">
    <source>
        <dbReference type="SAM" id="Phobius"/>
    </source>
</evidence>
<dbReference type="PANTHER" id="PTHR30558">
    <property type="entry name" value="EXBD MEMBRANE COMPONENT OF PMF-DRIVEN MACROMOLECULE IMPORT SYSTEM"/>
    <property type="match status" value="1"/>
</dbReference>
<keyword evidence="3 6" id="KW-0812">Transmembrane</keyword>
<gene>
    <name evidence="7" type="ORF">CARN3_1025</name>
</gene>
<dbReference type="PANTHER" id="PTHR30558:SF7">
    <property type="entry name" value="TOL-PAL SYSTEM PROTEIN TOLR"/>
    <property type="match status" value="1"/>
</dbReference>
<dbReference type="EMBL" id="CABN01000085">
    <property type="protein sequence ID" value="CBI00043.1"/>
    <property type="molecule type" value="Genomic_DNA"/>
</dbReference>
<keyword evidence="5 6" id="KW-0472">Membrane</keyword>
<evidence type="ECO:0000256" key="2">
    <source>
        <dbReference type="ARBA" id="ARBA00022475"/>
    </source>
</evidence>
<proteinExistence type="predicted"/>
<comment type="caution">
    <text evidence="7">The sequence shown here is derived from an EMBL/GenBank/DDBJ whole genome shotgun (WGS) entry which is preliminary data.</text>
</comment>
<keyword evidence="2" id="KW-1003">Cell membrane</keyword>